<keyword evidence="1" id="KW-0805">Transcription regulation</keyword>
<dbReference type="GO" id="GO:0006355">
    <property type="term" value="P:regulation of DNA-templated transcription"/>
    <property type="evidence" value="ECO:0007669"/>
    <property type="project" value="InterPro"/>
</dbReference>
<sequence length="467" mass="49327">MKRDMAHIESTDTVLATLRSSLRRSAQRGRVVLIRGSAGMGKTRLLDAAAKRWRSDGVRTVHARISARSAQPGLDETLDALRHEFDRSGGSELIDGISAVARSRARARAKEQLSPDEADPQSRFATTAAELGRVFARIGQAGPTAVLFDDVLEAEDPALLLVTACRPGCLVVASLRDDAVPSPVAAELVSLADDVVTLAPMSEAEIASIVGVDLDERTHQALRVALGPLYGNPGTVLDTLAALRRQGRLVCVDGRLRVKDPGAIALPHDHDILRRIRRHGKIGPRLLGAAAAFDGLDVDELPLIAGVLGVDVAECGRGVDRLVEAGALVEGVRGDLVCLCPALATSIAQEEAATVRRLLSTLTPAPADDGRRAGAPVALPGSTRQRPGLPARISRAALSAVEARIVDLIGLGFTNRRIASEIGLSEKTVERYLTRLYVRTGCRSRVELVAAGLSGRAAADDTWGPAA</sequence>
<dbReference type="InterPro" id="IPR036388">
    <property type="entry name" value="WH-like_DNA-bd_sf"/>
</dbReference>
<dbReference type="SUPFAM" id="SSF46894">
    <property type="entry name" value="C-terminal effector domain of the bipartite response regulators"/>
    <property type="match status" value="1"/>
</dbReference>
<dbReference type="PROSITE" id="PS50043">
    <property type="entry name" value="HTH_LUXR_2"/>
    <property type="match status" value="1"/>
</dbReference>
<keyword evidence="8" id="KW-1185">Reference proteome</keyword>
<dbReference type="PROSITE" id="PS00622">
    <property type="entry name" value="HTH_LUXR_1"/>
    <property type="match status" value="1"/>
</dbReference>
<dbReference type="Gene3D" id="1.10.10.10">
    <property type="entry name" value="Winged helix-like DNA-binding domain superfamily/Winged helix DNA-binding domain"/>
    <property type="match status" value="1"/>
</dbReference>
<dbReference type="CDD" id="cd06170">
    <property type="entry name" value="LuxR_C_like"/>
    <property type="match status" value="1"/>
</dbReference>
<dbReference type="PRINTS" id="PR00038">
    <property type="entry name" value="HTHLUXR"/>
</dbReference>
<evidence type="ECO:0000313" key="5">
    <source>
        <dbReference type="EMBL" id="GAA0504152.1"/>
    </source>
</evidence>
<evidence type="ECO:0000256" key="1">
    <source>
        <dbReference type="ARBA" id="ARBA00023015"/>
    </source>
</evidence>
<dbReference type="SMART" id="SM00421">
    <property type="entry name" value="HTH_LUXR"/>
    <property type="match status" value="1"/>
</dbReference>
<dbReference type="Proteomes" id="UP000597989">
    <property type="component" value="Unassembled WGS sequence"/>
</dbReference>
<dbReference type="Pfam" id="PF00196">
    <property type="entry name" value="GerE"/>
    <property type="match status" value="1"/>
</dbReference>
<reference evidence="5" key="4">
    <citation type="submission" date="2023-12" db="EMBL/GenBank/DDBJ databases">
        <authorList>
            <person name="Sun Q."/>
            <person name="Inoue M."/>
        </authorList>
    </citation>
    <scope>NUCLEOTIDE SEQUENCE</scope>
    <source>
        <strain evidence="5">JCM 10664</strain>
    </source>
</reference>
<gene>
    <name evidence="5" type="ORF">GCM10009545_02380</name>
    <name evidence="6" type="ORF">GCM10011581_45250</name>
</gene>
<evidence type="ECO:0000256" key="3">
    <source>
        <dbReference type="ARBA" id="ARBA00023163"/>
    </source>
</evidence>
<dbReference type="GO" id="GO:0003677">
    <property type="term" value="F:DNA binding"/>
    <property type="evidence" value="ECO:0007669"/>
    <property type="project" value="UniProtKB-KW"/>
</dbReference>
<dbReference type="RefSeq" id="WP_188990979.1">
    <property type="nucleotide sequence ID" value="NZ_BAAAHC010000001.1"/>
</dbReference>
<dbReference type="EMBL" id="BAAAHC010000001">
    <property type="protein sequence ID" value="GAA0504152.1"/>
    <property type="molecule type" value="Genomic_DNA"/>
</dbReference>
<dbReference type="EMBL" id="BMMT01000021">
    <property type="protein sequence ID" value="GGJ03078.1"/>
    <property type="molecule type" value="Genomic_DNA"/>
</dbReference>
<dbReference type="InterPro" id="IPR016032">
    <property type="entry name" value="Sig_transdc_resp-reg_C-effctor"/>
</dbReference>
<evidence type="ECO:0000256" key="2">
    <source>
        <dbReference type="ARBA" id="ARBA00023125"/>
    </source>
</evidence>
<reference evidence="5 8" key="2">
    <citation type="journal article" date="2019" name="Int. J. Syst. Evol. Microbiol.">
        <title>The Global Catalogue of Microorganisms (GCM) 10K type strain sequencing project: providing services to taxonomists for standard genome sequencing and annotation.</title>
        <authorList>
            <consortium name="The Broad Institute Genomics Platform"/>
            <consortium name="The Broad Institute Genome Sequencing Center for Infectious Disease"/>
            <person name="Wu L."/>
            <person name="Ma J."/>
        </authorList>
    </citation>
    <scope>NUCLEOTIDE SEQUENCE [LARGE SCALE GENOMIC DNA]</scope>
    <source>
        <strain evidence="5 8">JCM 10664</strain>
    </source>
</reference>
<dbReference type="PANTHER" id="PTHR44688:SF16">
    <property type="entry name" value="DNA-BINDING TRANSCRIPTIONAL ACTIVATOR DEVR_DOSR"/>
    <property type="match status" value="1"/>
</dbReference>
<dbReference type="Pfam" id="PF13191">
    <property type="entry name" value="AAA_16"/>
    <property type="match status" value="1"/>
</dbReference>
<evidence type="ECO:0000313" key="6">
    <source>
        <dbReference type="EMBL" id="GGJ03078.1"/>
    </source>
</evidence>
<dbReference type="SUPFAM" id="SSF52540">
    <property type="entry name" value="P-loop containing nucleoside triphosphate hydrolases"/>
    <property type="match status" value="1"/>
</dbReference>
<dbReference type="InterPro" id="IPR041664">
    <property type="entry name" value="AAA_16"/>
</dbReference>
<keyword evidence="3" id="KW-0804">Transcription</keyword>
<proteinExistence type="predicted"/>
<reference evidence="6 7" key="1">
    <citation type="journal article" date="2014" name="Int. J. Syst. Evol. Microbiol.">
        <title>Complete genome sequence of Corynebacterium casei LMG S-19264T (=DSM 44701T), isolated from a smear-ripened cheese.</title>
        <authorList>
            <consortium name="US DOE Joint Genome Institute (JGI-PGF)"/>
            <person name="Walter F."/>
            <person name="Albersmeier A."/>
            <person name="Kalinowski J."/>
            <person name="Ruckert C."/>
        </authorList>
    </citation>
    <scope>NUCLEOTIDE SEQUENCE [LARGE SCALE GENOMIC DNA]</scope>
    <source>
        <strain evidence="6 7">CGMCC 4.7206</strain>
    </source>
</reference>
<comment type="caution">
    <text evidence="6">The sequence shown here is derived from an EMBL/GenBank/DDBJ whole genome shotgun (WGS) entry which is preliminary data.</text>
</comment>
<dbReference type="InterPro" id="IPR000792">
    <property type="entry name" value="Tscrpt_reg_LuxR_C"/>
</dbReference>
<name>A0A917K9B6_9PSEU</name>
<keyword evidence="2" id="KW-0238">DNA-binding</keyword>
<organism evidence="6 7">
    <name type="scientific">Saccharopolyspora thermophila</name>
    <dbReference type="NCBI Taxonomy" id="89367"/>
    <lineage>
        <taxon>Bacteria</taxon>
        <taxon>Bacillati</taxon>
        <taxon>Actinomycetota</taxon>
        <taxon>Actinomycetes</taxon>
        <taxon>Pseudonocardiales</taxon>
        <taxon>Pseudonocardiaceae</taxon>
        <taxon>Saccharopolyspora</taxon>
    </lineage>
</organism>
<dbReference type="Gene3D" id="3.40.50.300">
    <property type="entry name" value="P-loop containing nucleotide triphosphate hydrolases"/>
    <property type="match status" value="1"/>
</dbReference>
<accession>A0A917K9B6</accession>
<evidence type="ECO:0000313" key="8">
    <source>
        <dbReference type="Proteomes" id="UP001500220"/>
    </source>
</evidence>
<feature type="domain" description="HTH luxR-type" evidence="4">
    <location>
        <begin position="391"/>
        <end position="456"/>
    </location>
</feature>
<dbReference type="AlphaFoldDB" id="A0A917K9B6"/>
<dbReference type="Proteomes" id="UP001500220">
    <property type="component" value="Unassembled WGS sequence"/>
</dbReference>
<evidence type="ECO:0000313" key="7">
    <source>
        <dbReference type="Proteomes" id="UP000597989"/>
    </source>
</evidence>
<evidence type="ECO:0000259" key="4">
    <source>
        <dbReference type="PROSITE" id="PS50043"/>
    </source>
</evidence>
<reference evidence="6" key="3">
    <citation type="submission" date="2020-09" db="EMBL/GenBank/DDBJ databases">
        <authorList>
            <person name="Sun Q."/>
            <person name="Zhou Y."/>
        </authorList>
    </citation>
    <scope>NUCLEOTIDE SEQUENCE</scope>
    <source>
        <strain evidence="6">CGMCC 4.7206</strain>
    </source>
</reference>
<dbReference type="InterPro" id="IPR027417">
    <property type="entry name" value="P-loop_NTPase"/>
</dbReference>
<dbReference type="PANTHER" id="PTHR44688">
    <property type="entry name" value="DNA-BINDING TRANSCRIPTIONAL ACTIVATOR DEVR_DOSR"/>
    <property type="match status" value="1"/>
</dbReference>
<protein>
    <recommendedName>
        <fullName evidence="4">HTH luxR-type domain-containing protein</fullName>
    </recommendedName>
</protein>